<dbReference type="GO" id="GO:0005509">
    <property type="term" value="F:calcium ion binding"/>
    <property type="evidence" value="ECO:0007669"/>
    <property type="project" value="InterPro"/>
</dbReference>
<dbReference type="OrthoDB" id="9805566at2"/>
<dbReference type="InterPro" id="IPR050330">
    <property type="entry name" value="Bact_OuterMem_StrucFunc"/>
</dbReference>
<feature type="signal peptide" evidence="5">
    <location>
        <begin position="1"/>
        <end position="28"/>
    </location>
</feature>
<evidence type="ECO:0000256" key="3">
    <source>
        <dbReference type="ARBA" id="ARBA00023237"/>
    </source>
</evidence>
<dbReference type="AlphaFoldDB" id="Q2LRQ5"/>
<evidence type="ECO:0000313" key="7">
    <source>
        <dbReference type="EMBL" id="ABC76764.1"/>
    </source>
</evidence>
<dbReference type="InterPro" id="IPR036737">
    <property type="entry name" value="OmpA-like_sf"/>
</dbReference>
<feature type="chain" id="PRO_5004212425" evidence="5">
    <location>
        <begin position="29"/>
        <end position="435"/>
    </location>
</feature>
<dbReference type="CDD" id="cd07185">
    <property type="entry name" value="OmpA_C-like"/>
    <property type="match status" value="1"/>
</dbReference>
<comment type="subcellular location">
    <subcellularLocation>
        <location evidence="1">Cell outer membrane</location>
    </subcellularLocation>
</comment>
<dbReference type="PRINTS" id="PR01021">
    <property type="entry name" value="OMPADOMAIN"/>
</dbReference>
<evidence type="ECO:0000256" key="5">
    <source>
        <dbReference type="SAM" id="SignalP"/>
    </source>
</evidence>
<evidence type="ECO:0000256" key="4">
    <source>
        <dbReference type="PROSITE-ProRule" id="PRU00473"/>
    </source>
</evidence>
<proteinExistence type="predicted"/>
<evidence type="ECO:0000259" key="6">
    <source>
        <dbReference type="PROSITE" id="PS51123"/>
    </source>
</evidence>
<dbReference type="GO" id="GO:0009279">
    <property type="term" value="C:cell outer membrane"/>
    <property type="evidence" value="ECO:0007669"/>
    <property type="project" value="UniProtKB-SubCell"/>
</dbReference>
<evidence type="ECO:0000313" key="8">
    <source>
        <dbReference type="Proteomes" id="UP000001933"/>
    </source>
</evidence>
<organism evidence="7 8">
    <name type="scientific">Syntrophus aciditrophicus (strain SB)</name>
    <dbReference type="NCBI Taxonomy" id="56780"/>
    <lineage>
        <taxon>Bacteria</taxon>
        <taxon>Pseudomonadati</taxon>
        <taxon>Thermodesulfobacteriota</taxon>
        <taxon>Syntrophia</taxon>
        <taxon>Syntrophales</taxon>
        <taxon>Syntrophaceae</taxon>
        <taxon>Syntrophus</taxon>
    </lineage>
</organism>
<dbReference type="eggNOG" id="COG2885">
    <property type="taxonomic scope" value="Bacteria"/>
</dbReference>
<dbReference type="Gene3D" id="3.40.50.410">
    <property type="entry name" value="von Willebrand factor, type A domain"/>
    <property type="match status" value="1"/>
</dbReference>
<keyword evidence="5" id="KW-0732">Signal</keyword>
<dbReference type="InterPro" id="IPR028974">
    <property type="entry name" value="TSP_type-3_rpt"/>
</dbReference>
<feature type="domain" description="OmpA-like" evidence="6">
    <location>
        <begin position="320"/>
        <end position="435"/>
    </location>
</feature>
<reference evidence="7 8" key="1">
    <citation type="journal article" date="2007" name="Proc. Natl. Acad. Sci. U.S.A.">
        <title>The genome of Syntrophus aciditrophicus: life at the thermodynamic limit of microbial growth.</title>
        <authorList>
            <person name="McInerney M.J."/>
            <person name="Rohlin L."/>
            <person name="Mouttaki H."/>
            <person name="Kim U."/>
            <person name="Krupp R.S."/>
            <person name="Rios-Hernandez L."/>
            <person name="Sieber J."/>
            <person name="Struchtemeyer C.G."/>
            <person name="Bhattacharyya A."/>
            <person name="Campbell J.W."/>
            <person name="Gunsalus R.P."/>
        </authorList>
    </citation>
    <scope>NUCLEOTIDE SEQUENCE [LARGE SCALE GENOMIC DNA]</scope>
    <source>
        <strain evidence="7 8">SB</strain>
    </source>
</reference>
<dbReference type="PROSITE" id="PS51123">
    <property type="entry name" value="OMPA_2"/>
    <property type="match status" value="1"/>
</dbReference>
<dbReference type="Gene3D" id="4.10.1080.10">
    <property type="entry name" value="TSP type-3 repeat"/>
    <property type="match status" value="1"/>
</dbReference>
<keyword evidence="3" id="KW-0998">Cell outer membrane</keyword>
<dbReference type="InterPro" id="IPR006664">
    <property type="entry name" value="OMP_bac"/>
</dbReference>
<keyword evidence="2 4" id="KW-0472">Membrane</keyword>
<dbReference type="Gene3D" id="3.30.1330.60">
    <property type="entry name" value="OmpA-like domain"/>
    <property type="match status" value="1"/>
</dbReference>
<evidence type="ECO:0000256" key="1">
    <source>
        <dbReference type="ARBA" id="ARBA00004442"/>
    </source>
</evidence>
<dbReference type="eggNOG" id="COG2304">
    <property type="taxonomic scope" value="Bacteria"/>
</dbReference>
<dbReference type="HOGENOM" id="CLU_049001_1_0_7"/>
<dbReference type="SUPFAM" id="SSF103088">
    <property type="entry name" value="OmpA-like"/>
    <property type="match status" value="1"/>
</dbReference>
<accession>Q2LRQ5</accession>
<dbReference type="SUPFAM" id="SSF103647">
    <property type="entry name" value="TSP type-3 repeat"/>
    <property type="match status" value="1"/>
</dbReference>
<dbReference type="STRING" id="56780.SYN_00198"/>
<dbReference type="EMBL" id="CP000252">
    <property type="protein sequence ID" value="ABC76764.1"/>
    <property type="molecule type" value="Genomic_DNA"/>
</dbReference>
<name>Q2LRQ5_SYNAS</name>
<dbReference type="Pfam" id="PF00691">
    <property type="entry name" value="OmpA"/>
    <property type="match status" value="1"/>
</dbReference>
<keyword evidence="8" id="KW-1185">Reference proteome</keyword>
<dbReference type="Proteomes" id="UP000001933">
    <property type="component" value="Chromosome"/>
</dbReference>
<dbReference type="PANTHER" id="PTHR30329">
    <property type="entry name" value="STATOR ELEMENT OF FLAGELLAR MOTOR COMPLEX"/>
    <property type="match status" value="1"/>
</dbReference>
<gene>
    <name evidence="7" type="ORF">SYN_00198</name>
</gene>
<dbReference type="RefSeq" id="WP_011416797.1">
    <property type="nucleotide sequence ID" value="NC_007759.1"/>
</dbReference>
<dbReference type="InParanoid" id="Q2LRQ5"/>
<dbReference type="InterPro" id="IPR036465">
    <property type="entry name" value="vWFA_dom_sf"/>
</dbReference>
<dbReference type="SUPFAM" id="SSF53300">
    <property type="entry name" value="vWA-like"/>
    <property type="match status" value="1"/>
</dbReference>
<dbReference type="KEGG" id="sat:SYN_00198"/>
<dbReference type="InterPro" id="IPR006665">
    <property type="entry name" value="OmpA-like"/>
</dbReference>
<evidence type="ECO:0000256" key="2">
    <source>
        <dbReference type="ARBA" id="ARBA00023136"/>
    </source>
</evidence>
<sequence length="435" mass="46751">MFRKRFLKILVPLAMVALLIGYAMPAFSAVDLNPKLASGEYVQKVDTFEVIFDATESMNEIYKGGSKLNQEKALVTLFNDTIPNLKLTSAARAFGDFTMFGGATSKSLFAPTAYNKSLLPQAIAPFTRGKGFSPLDAGLEGATADLQSQTGRMAVIAFSDGADMQKFQPVAAAQRMKKAYGDRVCIYTVVLGDKAAMWNFGDKAEGMNIMKQVADAGECGIVVTGDSISSPEGMAAFVEKVFLDKDSDRDGVGDSVDKCPDTPQGCPVDKDGCPLDSDGDGVIDCLDKCPDTPKGVAVDKDGCPPVEEKRPEPAAAVEPKAEAPVMMTLHILFASDKYNIEPKYDSEIQKVADYMKANPDVTAVVAGHTDSTHSNAYNKKLSQNRANAVKTALVEKYGIDASRIEAVGYGEDKPIATNKTKAGRQKNRRVVVMFN</sequence>
<dbReference type="PANTHER" id="PTHR30329:SF21">
    <property type="entry name" value="LIPOPROTEIN YIAD-RELATED"/>
    <property type="match status" value="1"/>
</dbReference>
<protein>
    <submittedName>
        <fullName evidence="7">Outer membrane porin protein</fullName>
    </submittedName>
</protein>